<dbReference type="AlphaFoldDB" id="A0A5A7NY20"/>
<dbReference type="PANTHER" id="PTHR13471">
    <property type="entry name" value="TETRATRICOPEPTIDE-LIKE HELICAL"/>
    <property type="match status" value="1"/>
</dbReference>
<name>A0A5A7NY20_STRAF</name>
<evidence type="ECO:0000256" key="2">
    <source>
        <dbReference type="ARBA" id="ARBA00009265"/>
    </source>
</evidence>
<gene>
    <name evidence="5" type="ORF">STAS_00991</name>
</gene>
<dbReference type="GO" id="GO:0016787">
    <property type="term" value="F:hydrolase activity"/>
    <property type="evidence" value="ECO:0007669"/>
    <property type="project" value="UniProtKB-KW"/>
</dbReference>
<proteinExistence type="inferred from homology"/>
<keyword evidence="6" id="KW-1185">Reference proteome</keyword>
<dbReference type="GO" id="GO:1902369">
    <property type="term" value="P:negative regulation of RNA catabolic process"/>
    <property type="evidence" value="ECO:0007669"/>
    <property type="project" value="TreeGrafter"/>
</dbReference>
<evidence type="ECO:0000313" key="5">
    <source>
        <dbReference type="EMBL" id="GER25409.1"/>
    </source>
</evidence>
<evidence type="ECO:0000256" key="3">
    <source>
        <dbReference type="ARBA" id="ARBA00023242"/>
    </source>
</evidence>
<feature type="transmembrane region" description="Helical" evidence="4">
    <location>
        <begin position="83"/>
        <end position="101"/>
    </location>
</feature>
<dbReference type="PANTHER" id="PTHR13471:SF0">
    <property type="entry name" value="NUCLEAR EXOSOME REGULATOR NRDE2"/>
    <property type="match status" value="1"/>
</dbReference>
<comment type="similarity">
    <text evidence="2">Belongs to the NRDE2 family.</text>
</comment>
<keyword evidence="4" id="KW-0812">Transmembrane</keyword>
<keyword evidence="4" id="KW-1133">Transmembrane helix</keyword>
<reference evidence="6" key="1">
    <citation type="journal article" date="2019" name="Curr. Biol.">
        <title>Genome Sequence of Striga asiatica Provides Insight into the Evolution of Plant Parasitism.</title>
        <authorList>
            <person name="Yoshida S."/>
            <person name="Kim S."/>
            <person name="Wafula E.K."/>
            <person name="Tanskanen J."/>
            <person name="Kim Y.M."/>
            <person name="Honaas L."/>
            <person name="Yang Z."/>
            <person name="Spallek T."/>
            <person name="Conn C.E."/>
            <person name="Ichihashi Y."/>
            <person name="Cheong K."/>
            <person name="Cui S."/>
            <person name="Der J.P."/>
            <person name="Gundlach H."/>
            <person name="Jiao Y."/>
            <person name="Hori C."/>
            <person name="Ishida J.K."/>
            <person name="Kasahara H."/>
            <person name="Kiba T."/>
            <person name="Kim M.S."/>
            <person name="Koo N."/>
            <person name="Laohavisit A."/>
            <person name="Lee Y.H."/>
            <person name="Lumba S."/>
            <person name="McCourt P."/>
            <person name="Mortimer J.C."/>
            <person name="Mutuku J.M."/>
            <person name="Nomura T."/>
            <person name="Sasaki-Sekimoto Y."/>
            <person name="Seto Y."/>
            <person name="Wang Y."/>
            <person name="Wakatake T."/>
            <person name="Sakakibara H."/>
            <person name="Demura T."/>
            <person name="Yamaguchi S."/>
            <person name="Yoneyama K."/>
            <person name="Manabe R.I."/>
            <person name="Nelson D.C."/>
            <person name="Schulman A.H."/>
            <person name="Timko M.P."/>
            <person name="dePamphilis C.W."/>
            <person name="Choi D."/>
            <person name="Shirasu K."/>
        </authorList>
    </citation>
    <scope>NUCLEOTIDE SEQUENCE [LARGE SCALE GENOMIC DNA]</scope>
    <source>
        <strain evidence="6">cv. UVA1</strain>
    </source>
</reference>
<dbReference type="GO" id="GO:0071013">
    <property type="term" value="C:catalytic step 2 spliceosome"/>
    <property type="evidence" value="ECO:0007669"/>
    <property type="project" value="TreeGrafter"/>
</dbReference>
<dbReference type="GO" id="GO:0031048">
    <property type="term" value="P:regulatory ncRNA-mediated heterochromatin formation"/>
    <property type="evidence" value="ECO:0007669"/>
    <property type="project" value="TreeGrafter"/>
</dbReference>
<dbReference type="InterPro" id="IPR013633">
    <property type="entry name" value="NRDE-2"/>
</dbReference>
<evidence type="ECO:0000256" key="1">
    <source>
        <dbReference type="ARBA" id="ARBA00004123"/>
    </source>
</evidence>
<dbReference type="OrthoDB" id="297219at2759"/>
<keyword evidence="3" id="KW-0539">Nucleus</keyword>
<comment type="subcellular location">
    <subcellularLocation>
        <location evidence="1">Nucleus</location>
    </subcellularLocation>
</comment>
<keyword evidence="5" id="KW-0378">Hydrolase</keyword>
<dbReference type="Proteomes" id="UP000325081">
    <property type="component" value="Unassembled WGS sequence"/>
</dbReference>
<sequence>MKVVGQVGFNPHLKPEQLKCQKIQDTAVKDVVGEELDNDGSSAKDVEYDDTVAKEDDEHMLRVILYEDVSDYLFSLNSDEARLILLVFFIILGVLLCGVYAQREAFFRNIDHPSKVFDMALSSIDGLPQCADYVVYCRDEAAE</sequence>
<accession>A0A5A7NY20</accession>
<protein>
    <submittedName>
        <fullName evidence="5">P-loop containing nucleoside triphosphatehydrolases superfamily protein</fullName>
    </submittedName>
</protein>
<evidence type="ECO:0000313" key="6">
    <source>
        <dbReference type="Proteomes" id="UP000325081"/>
    </source>
</evidence>
<dbReference type="EMBL" id="BKCP01000003">
    <property type="protein sequence ID" value="GER25409.1"/>
    <property type="molecule type" value="Genomic_DNA"/>
</dbReference>
<keyword evidence="4" id="KW-0472">Membrane</keyword>
<comment type="caution">
    <text evidence="5">The sequence shown here is derived from an EMBL/GenBank/DDBJ whole genome shotgun (WGS) entry which is preliminary data.</text>
</comment>
<evidence type="ECO:0000256" key="4">
    <source>
        <dbReference type="SAM" id="Phobius"/>
    </source>
</evidence>
<organism evidence="5 6">
    <name type="scientific">Striga asiatica</name>
    <name type="common">Asiatic witchweed</name>
    <name type="synonym">Buchnera asiatica</name>
    <dbReference type="NCBI Taxonomy" id="4170"/>
    <lineage>
        <taxon>Eukaryota</taxon>
        <taxon>Viridiplantae</taxon>
        <taxon>Streptophyta</taxon>
        <taxon>Embryophyta</taxon>
        <taxon>Tracheophyta</taxon>
        <taxon>Spermatophyta</taxon>
        <taxon>Magnoliopsida</taxon>
        <taxon>eudicotyledons</taxon>
        <taxon>Gunneridae</taxon>
        <taxon>Pentapetalae</taxon>
        <taxon>asterids</taxon>
        <taxon>lamiids</taxon>
        <taxon>Lamiales</taxon>
        <taxon>Orobanchaceae</taxon>
        <taxon>Buchnereae</taxon>
        <taxon>Striga</taxon>
    </lineage>
</organism>